<keyword evidence="3" id="KW-1185">Reference proteome</keyword>
<evidence type="ECO:0000313" key="3">
    <source>
        <dbReference type="Proteomes" id="UP001152795"/>
    </source>
</evidence>
<feature type="compositionally biased region" description="Basic and acidic residues" evidence="1">
    <location>
        <begin position="1"/>
        <end position="11"/>
    </location>
</feature>
<proteinExistence type="predicted"/>
<reference evidence="2" key="1">
    <citation type="submission" date="2020-04" db="EMBL/GenBank/DDBJ databases">
        <authorList>
            <person name="Alioto T."/>
            <person name="Alioto T."/>
            <person name="Gomez Garrido J."/>
        </authorList>
    </citation>
    <scope>NUCLEOTIDE SEQUENCE</scope>
    <source>
        <strain evidence="2">A484AB</strain>
    </source>
</reference>
<accession>A0A6S7HN71</accession>
<name>A0A6S7HN71_PARCT</name>
<evidence type="ECO:0000313" key="2">
    <source>
        <dbReference type="EMBL" id="CAB4005053.1"/>
    </source>
</evidence>
<feature type="region of interest" description="Disordered" evidence="1">
    <location>
        <begin position="1"/>
        <end position="37"/>
    </location>
</feature>
<dbReference type="EMBL" id="CACRXK020005082">
    <property type="protein sequence ID" value="CAB4005053.1"/>
    <property type="molecule type" value="Genomic_DNA"/>
</dbReference>
<gene>
    <name evidence="2" type="ORF">PACLA_8A029502</name>
</gene>
<dbReference type="Proteomes" id="UP001152795">
    <property type="component" value="Unassembled WGS sequence"/>
</dbReference>
<sequence length="88" mass="9738">MGEANPTKDLDINPMLDSDDSSDDDHSHEDYTESDEICQDPSFLSLLGESDMYIDFLDESQTNDNSMEQSGCLAILETVLDQIGNADD</sequence>
<evidence type="ECO:0000256" key="1">
    <source>
        <dbReference type="SAM" id="MobiDB-lite"/>
    </source>
</evidence>
<protein>
    <submittedName>
        <fullName evidence="2">Uncharacterized protein</fullName>
    </submittedName>
</protein>
<comment type="caution">
    <text evidence="2">The sequence shown here is derived from an EMBL/GenBank/DDBJ whole genome shotgun (WGS) entry which is preliminary data.</text>
</comment>
<dbReference type="AlphaFoldDB" id="A0A6S7HN71"/>
<organism evidence="2 3">
    <name type="scientific">Paramuricea clavata</name>
    <name type="common">Red gorgonian</name>
    <name type="synonym">Violescent sea-whip</name>
    <dbReference type="NCBI Taxonomy" id="317549"/>
    <lineage>
        <taxon>Eukaryota</taxon>
        <taxon>Metazoa</taxon>
        <taxon>Cnidaria</taxon>
        <taxon>Anthozoa</taxon>
        <taxon>Octocorallia</taxon>
        <taxon>Malacalcyonacea</taxon>
        <taxon>Plexauridae</taxon>
        <taxon>Paramuricea</taxon>
    </lineage>
</organism>